<evidence type="ECO:0000313" key="1">
    <source>
        <dbReference type="EMBL" id="EGG25319.1"/>
    </source>
</evidence>
<dbReference type="KEGG" id="dfa:DFA_03568"/>
<dbReference type="AlphaFoldDB" id="F4PI36"/>
<organism evidence="1 2">
    <name type="scientific">Cavenderia fasciculata</name>
    <name type="common">Slime mold</name>
    <name type="synonym">Dictyostelium fasciculatum</name>
    <dbReference type="NCBI Taxonomy" id="261658"/>
    <lineage>
        <taxon>Eukaryota</taxon>
        <taxon>Amoebozoa</taxon>
        <taxon>Evosea</taxon>
        <taxon>Eumycetozoa</taxon>
        <taxon>Dictyostelia</taxon>
        <taxon>Acytosteliales</taxon>
        <taxon>Cavenderiaceae</taxon>
        <taxon>Cavenderia</taxon>
    </lineage>
</organism>
<name>F4PI36_CACFS</name>
<sequence>MKNALKFINLTTNPLKIRLKPVVYEADEAGIASNPSPVAVKCNPDSWGGRTVPFFLGHSIQRWACHDLPHPFAILKKFSFRIFQVAPAHTPGHSGEQKVPNIIHSHHY</sequence>
<proteinExistence type="predicted"/>
<keyword evidence="2" id="KW-1185">Reference proteome</keyword>
<dbReference type="GeneID" id="14877278"/>
<reference evidence="2" key="1">
    <citation type="journal article" date="2011" name="Genome Res.">
        <title>Phylogeny-wide analysis of social amoeba genomes highlights ancient origins for complex intercellular communication.</title>
        <authorList>
            <person name="Heidel A.J."/>
            <person name="Lawal H.M."/>
            <person name="Felder M."/>
            <person name="Schilde C."/>
            <person name="Helps N.R."/>
            <person name="Tunggal B."/>
            <person name="Rivero F."/>
            <person name="John U."/>
            <person name="Schleicher M."/>
            <person name="Eichinger L."/>
            <person name="Platzer M."/>
            <person name="Noegel A.A."/>
            <person name="Schaap P."/>
            <person name="Gloeckner G."/>
        </authorList>
    </citation>
    <scope>NUCLEOTIDE SEQUENCE [LARGE SCALE GENOMIC DNA]</scope>
    <source>
        <strain evidence="2">SH3</strain>
    </source>
</reference>
<dbReference type="EMBL" id="GL883006">
    <property type="protein sequence ID" value="EGG25319.1"/>
    <property type="molecule type" value="Genomic_DNA"/>
</dbReference>
<evidence type="ECO:0000313" key="2">
    <source>
        <dbReference type="Proteomes" id="UP000007797"/>
    </source>
</evidence>
<dbReference type="Proteomes" id="UP000007797">
    <property type="component" value="Unassembled WGS sequence"/>
</dbReference>
<protein>
    <submittedName>
        <fullName evidence="1">Uncharacterized protein</fullName>
    </submittedName>
</protein>
<gene>
    <name evidence="1" type="ORF">DFA_03568</name>
</gene>
<dbReference type="RefSeq" id="XP_004363170.1">
    <property type="nucleotide sequence ID" value="XM_004363113.1"/>
</dbReference>
<accession>F4PI36</accession>